<feature type="region of interest" description="Disordered" evidence="1">
    <location>
        <begin position="1"/>
        <end position="21"/>
    </location>
</feature>
<gene>
    <name evidence="2" type="ORF">ABW16_21565</name>
</gene>
<sequence length="136" mass="14836">MGDIEPATFAQPALSEERKAEIEKAKEAEAAAEKAKLARSKFVQYLGPSGLNAAVSRPSGHDGGLHGSHQASISAAEWRGVGIESEHDHEWHVGNNWRVPADRFTQEQLDHLLTAGRDAKQVRFAYVDADGNPARR</sequence>
<proteinExistence type="predicted"/>
<name>A0ABR5FA30_9MYCO</name>
<dbReference type="EMBL" id="LDPO01000027">
    <property type="protein sequence ID" value="KLO25900.1"/>
    <property type="molecule type" value="Genomic_DNA"/>
</dbReference>
<evidence type="ECO:0000313" key="2">
    <source>
        <dbReference type="EMBL" id="KLO25900.1"/>
    </source>
</evidence>
<protein>
    <submittedName>
        <fullName evidence="2">Uncharacterized protein</fullName>
    </submittedName>
</protein>
<dbReference type="RefSeq" id="WP_047321238.1">
    <property type="nucleotide sequence ID" value="NZ_LDPO01000027.1"/>
</dbReference>
<comment type="caution">
    <text evidence="2">The sequence shown here is derived from an EMBL/GenBank/DDBJ whole genome shotgun (WGS) entry which is preliminary data.</text>
</comment>
<evidence type="ECO:0000313" key="3">
    <source>
        <dbReference type="Proteomes" id="UP000036464"/>
    </source>
</evidence>
<evidence type="ECO:0000256" key="1">
    <source>
        <dbReference type="SAM" id="MobiDB-lite"/>
    </source>
</evidence>
<dbReference type="Proteomes" id="UP000036464">
    <property type="component" value="Unassembled WGS sequence"/>
</dbReference>
<reference evidence="2 3" key="1">
    <citation type="submission" date="2015-05" db="EMBL/GenBank/DDBJ databases">
        <title>Genome sequence of Mycobacterium heraklionense Davo strain.</title>
        <authorList>
            <person name="Greninger A.L."/>
            <person name="Cunningham G."/>
            <person name="Miller S."/>
        </authorList>
    </citation>
    <scope>NUCLEOTIDE SEQUENCE [LARGE SCALE GENOMIC DNA]</scope>
    <source>
        <strain evidence="2 3">Davo</strain>
    </source>
</reference>
<accession>A0ABR5FA30</accession>
<keyword evidence="3" id="KW-1185">Reference proteome</keyword>
<organism evidence="2 3">
    <name type="scientific">Mycolicibacter heraklionensis</name>
    <dbReference type="NCBI Taxonomy" id="512402"/>
    <lineage>
        <taxon>Bacteria</taxon>
        <taxon>Bacillati</taxon>
        <taxon>Actinomycetota</taxon>
        <taxon>Actinomycetes</taxon>
        <taxon>Mycobacteriales</taxon>
        <taxon>Mycobacteriaceae</taxon>
        <taxon>Mycolicibacter</taxon>
    </lineage>
</organism>